<keyword evidence="5" id="KW-0460">Magnesium</keyword>
<gene>
    <name evidence="8" type="ORF">HMPREF2086_00909</name>
</gene>
<dbReference type="AlphaFoldDB" id="V8CBQ4"/>
<comment type="caution">
    <text evidence="8">The sequence shown here is derived from an EMBL/GenBank/DDBJ whole genome shotgun (WGS) entry which is preliminary data.</text>
</comment>
<dbReference type="InterPro" id="IPR008949">
    <property type="entry name" value="Isoprenoid_synthase_dom_sf"/>
</dbReference>
<dbReference type="Pfam" id="PF00348">
    <property type="entry name" value="polyprenyl_synt"/>
    <property type="match status" value="1"/>
</dbReference>
<keyword evidence="9" id="KW-1185">Reference proteome</keyword>
<dbReference type="PANTHER" id="PTHR12001:SF69">
    <property type="entry name" value="ALL TRANS-POLYPRENYL-DIPHOSPHATE SYNTHASE PDSS1"/>
    <property type="match status" value="1"/>
</dbReference>
<keyword evidence="3 6" id="KW-0808">Transferase</keyword>
<dbReference type="STRING" id="1357400.HMPREF2086_00909"/>
<dbReference type="Gene3D" id="1.10.600.10">
    <property type="entry name" value="Farnesyl Diphosphate Synthase"/>
    <property type="match status" value="1"/>
</dbReference>
<sequence>MGQDMKQDSAEILECVRRRCDEWIASLKSPNIDKIYSSIKSGKMLRSKLILAILESSKVDFAKDFRGDSKVSFKDDSKEDSKKTNSKKVNSKADSTQGLSKDSSILDCAISLCAIIELIQCASLLHDDVIDEAHTRRGVPSVNASFGDKNAIMLGDVLYSRAYFYLADFPQAIAKSVSNAVCALSRGEIDDVLYSRDFQPSLEVYYKILEDKTASLIASSAESSAILAGLDSAKYYEYGKNLGLAFQIVDDVLDITQDEATLGKPNMNDLREGKSTLPYILLYCELDSHKKEEFLAHFYARDSVAIEWFRNAFCEQNTIQKCQNIAKDFITKALNAIQDERNATLEQIATSMIERSF</sequence>
<evidence type="ECO:0000256" key="7">
    <source>
        <dbReference type="SAM" id="MobiDB-lite"/>
    </source>
</evidence>
<proteinExistence type="inferred from homology"/>
<dbReference type="HOGENOM" id="CLU_014015_2_0_7"/>
<feature type="compositionally biased region" description="Basic and acidic residues" evidence="7">
    <location>
        <begin position="71"/>
        <end position="83"/>
    </location>
</feature>
<protein>
    <recommendedName>
        <fullName evidence="10">Octaprenyl-diphosphate synthase</fullName>
    </recommendedName>
</protein>
<dbReference type="OrthoDB" id="9805316at2"/>
<feature type="region of interest" description="Disordered" evidence="7">
    <location>
        <begin position="71"/>
        <end position="99"/>
    </location>
</feature>
<dbReference type="GO" id="GO:0008299">
    <property type="term" value="P:isoprenoid biosynthetic process"/>
    <property type="evidence" value="ECO:0007669"/>
    <property type="project" value="InterPro"/>
</dbReference>
<reference evidence="8 9" key="1">
    <citation type="journal article" date="2014" name="Genome Announc.">
        <title>Draft genome sequences of six enterohepatic helicobacter species isolated from humans and one from rhesus macaques.</title>
        <authorList>
            <person name="Shen Z."/>
            <person name="Sheh A."/>
            <person name="Young S.K."/>
            <person name="Abouelliel A."/>
            <person name="Ward D.V."/>
            <person name="Earl A.M."/>
            <person name="Fox J.G."/>
        </authorList>
    </citation>
    <scope>NUCLEOTIDE SEQUENCE [LARGE SCALE GENOMIC DNA]</scope>
    <source>
        <strain evidence="8 9">MIT 99-5501</strain>
    </source>
</reference>
<evidence type="ECO:0000256" key="3">
    <source>
        <dbReference type="ARBA" id="ARBA00022679"/>
    </source>
</evidence>
<dbReference type="PROSITE" id="PS00723">
    <property type="entry name" value="POLYPRENYL_SYNTHASE_1"/>
    <property type="match status" value="1"/>
</dbReference>
<name>V8CBQ4_9HELI</name>
<evidence type="ECO:0008006" key="10">
    <source>
        <dbReference type="Google" id="ProtNLM"/>
    </source>
</evidence>
<evidence type="ECO:0000256" key="5">
    <source>
        <dbReference type="ARBA" id="ARBA00022842"/>
    </source>
</evidence>
<dbReference type="PROSITE" id="PS00444">
    <property type="entry name" value="POLYPRENYL_SYNTHASE_2"/>
    <property type="match status" value="1"/>
</dbReference>
<evidence type="ECO:0000313" key="8">
    <source>
        <dbReference type="EMBL" id="ETD24161.1"/>
    </source>
</evidence>
<accession>V8CBQ4</accession>
<dbReference type="PANTHER" id="PTHR12001">
    <property type="entry name" value="GERANYLGERANYL PYROPHOSPHATE SYNTHASE"/>
    <property type="match status" value="1"/>
</dbReference>
<dbReference type="InterPro" id="IPR033749">
    <property type="entry name" value="Polyprenyl_synt_CS"/>
</dbReference>
<evidence type="ECO:0000256" key="4">
    <source>
        <dbReference type="ARBA" id="ARBA00022723"/>
    </source>
</evidence>
<dbReference type="SUPFAM" id="SSF48576">
    <property type="entry name" value="Terpenoid synthases"/>
    <property type="match status" value="1"/>
</dbReference>
<dbReference type="InterPro" id="IPR000092">
    <property type="entry name" value="Polyprenyl_synt"/>
</dbReference>
<evidence type="ECO:0000256" key="2">
    <source>
        <dbReference type="ARBA" id="ARBA00006706"/>
    </source>
</evidence>
<dbReference type="GO" id="GO:0004659">
    <property type="term" value="F:prenyltransferase activity"/>
    <property type="evidence" value="ECO:0007669"/>
    <property type="project" value="InterPro"/>
</dbReference>
<evidence type="ECO:0000313" key="9">
    <source>
        <dbReference type="Proteomes" id="UP000018731"/>
    </source>
</evidence>
<dbReference type="EMBL" id="AZJI01000004">
    <property type="protein sequence ID" value="ETD24161.1"/>
    <property type="molecule type" value="Genomic_DNA"/>
</dbReference>
<evidence type="ECO:0000256" key="1">
    <source>
        <dbReference type="ARBA" id="ARBA00001946"/>
    </source>
</evidence>
<dbReference type="GO" id="GO:0046872">
    <property type="term" value="F:metal ion binding"/>
    <property type="evidence" value="ECO:0007669"/>
    <property type="project" value="UniProtKB-KW"/>
</dbReference>
<keyword evidence="4" id="KW-0479">Metal-binding</keyword>
<evidence type="ECO:0000256" key="6">
    <source>
        <dbReference type="RuleBase" id="RU004466"/>
    </source>
</evidence>
<dbReference type="eggNOG" id="COG0142">
    <property type="taxonomic scope" value="Bacteria"/>
</dbReference>
<dbReference type="CDD" id="cd00685">
    <property type="entry name" value="Trans_IPPS_HT"/>
    <property type="match status" value="1"/>
</dbReference>
<dbReference type="SFLD" id="SFLDS00005">
    <property type="entry name" value="Isoprenoid_Synthase_Type_I"/>
    <property type="match status" value="1"/>
</dbReference>
<dbReference type="Proteomes" id="UP000018731">
    <property type="component" value="Unassembled WGS sequence"/>
</dbReference>
<dbReference type="PATRIC" id="fig|1357400.3.peg.1254"/>
<organism evidence="8 9">
    <name type="scientific">Helicobacter macacae MIT 99-5501</name>
    <dbReference type="NCBI Taxonomy" id="1357400"/>
    <lineage>
        <taxon>Bacteria</taxon>
        <taxon>Pseudomonadati</taxon>
        <taxon>Campylobacterota</taxon>
        <taxon>Epsilonproteobacteria</taxon>
        <taxon>Campylobacterales</taxon>
        <taxon>Helicobacteraceae</taxon>
        <taxon>Helicobacter</taxon>
    </lineage>
</organism>
<comment type="cofactor">
    <cofactor evidence="1">
        <name>Mg(2+)</name>
        <dbReference type="ChEBI" id="CHEBI:18420"/>
    </cofactor>
</comment>
<comment type="similarity">
    <text evidence="2 6">Belongs to the FPP/GGPP synthase family.</text>
</comment>